<protein>
    <recommendedName>
        <fullName evidence="1">Diguanylate cyclase DosC</fullName>
    </recommendedName>
    <alternativeName>
        <fullName evidence="2">Direct oxygen-sensing cyclase</fullName>
    </alternativeName>
</protein>
<dbReference type="CDD" id="cd01948">
    <property type="entry name" value="EAL"/>
    <property type="match status" value="1"/>
</dbReference>
<name>A0AAU8IF89_9BACL</name>
<feature type="domain" description="GGDEF" evidence="4">
    <location>
        <begin position="220"/>
        <end position="353"/>
    </location>
</feature>
<dbReference type="Gene3D" id="3.20.20.450">
    <property type="entry name" value="EAL domain"/>
    <property type="match status" value="1"/>
</dbReference>
<dbReference type="InterPro" id="IPR012292">
    <property type="entry name" value="Globin/Proto"/>
</dbReference>
<dbReference type="Pfam" id="PF11563">
    <property type="entry name" value="Protoglobin"/>
    <property type="match status" value="1"/>
</dbReference>
<evidence type="ECO:0000256" key="1">
    <source>
        <dbReference type="ARBA" id="ARBA00015125"/>
    </source>
</evidence>
<dbReference type="SUPFAM" id="SSF55073">
    <property type="entry name" value="Nucleotide cyclase"/>
    <property type="match status" value="1"/>
</dbReference>
<dbReference type="GO" id="GO:0019825">
    <property type="term" value="F:oxygen binding"/>
    <property type="evidence" value="ECO:0007669"/>
    <property type="project" value="InterPro"/>
</dbReference>
<dbReference type="InterPro" id="IPR039379">
    <property type="entry name" value="Protoglobin_sensor_dom"/>
</dbReference>
<dbReference type="Gene3D" id="3.30.70.270">
    <property type="match status" value="1"/>
</dbReference>
<accession>A0AAU8IF89</accession>
<dbReference type="InterPro" id="IPR001633">
    <property type="entry name" value="EAL_dom"/>
</dbReference>
<dbReference type="SMART" id="SM00267">
    <property type="entry name" value="GGDEF"/>
    <property type="match status" value="1"/>
</dbReference>
<evidence type="ECO:0000259" key="3">
    <source>
        <dbReference type="PROSITE" id="PS50883"/>
    </source>
</evidence>
<dbReference type="CDD" id="cd01068">
    <property type="entry name" value="globin_sensor"/>
    <property type="match status" value="1"/>
</dbReference>
<dbReference type="PROSITE" id="PS50883">
    <property type="entry name" value="EAL"/>
    <property type="match status" value="1"/>
</dbReference>
<feature type="domain" description="EAL" evidence="3">
    <location>
        <begin position="362"/>
        <end position="616"/>
    </location>
</feature>
<evidence type="ECO:0000256" key="2">
    <source>
        <dbReference type="ARBA" id="ARBA00029839"/>
    </source>
</evidence>
<gene>
    <name evidence="5" type="ORF">ABNN70_14625</name>
</gene>
<dbReference type="Pfam" id="PF00563">
    <property type="entry name" value="EAL"/>
    <property type="match status" value="1"/>
</dbReference>
<evidence type="ECO:0000313" key="5">
    <source>
        <dbReference type="EMBL" id="XCJ16846.1"/>
    </source>
</evidence>
<dbReference type="InterPro" id="IPR029787">
    <property type="entry name" value="Nucleotide_cyclase"/>
</dbReference>
<dbReference type="RefSeq" id="WP_353948217.1">
    <property type="nucleotide sequence ID" value="NZ_CP159510.1"/>
</dbReference>
<dbReference type="InterPro" id="IPR044398">
    <property type="entry name" value="Globin-sensor_dom"/>
</dbReference>
<dbReference type="GO" id="GO:0071111">
    <property type="term" value="F:cyclic-guanylate-specific phosphodiesterase activity"/>
    <property type="evidence" value="ECO:0007669"/>
    <property type="project" value="InterPro"/>
</dbReference>
<dbReference type="GO" id="GO:0020037">
    <property type="term" value="F:heme binding"/>
    <property type="evidence" value="ECO:0007669"/>
    <property type="project" value="InterPro"/>
</dbReference>
<dbReference type="AlphaFoldDB" id="A0AAU8IF89"/>
<dbReference type="InterPro" id="IPR009050">
    <property type="entry name" value="Globin-like_sf"/>
</dbReference>
<dbReference type="Gene3D" id="1.10.490.10">
    <property type="entry name" value="Globins"/>
    <property type="match status" value="1"/>
</dbReference>
<evidence type="ECO:0000259" key="4">
    <source>
        <dbReference type="PROSITE" id="PS50887"/>
    </source>
</evidence>
<dbReference type="PANTHER" id="PTHR33121">
    <property type="entry name" value="CYCLIC DI-GMP PHOSPHODIESTERASE PDEF"/>
    <property type="match status" value="1"/>
</dbReference>
<organism evidence="5">
    <name type="scientific">Sporolactobacillus sp. Y61</name>
    <dbReference type="NCBI Taxonomy" id="3160863"/>
    <lineage>
        <taxon>Bacteria</taxon>
        <taxon>Bacillati</taxon>
        <taxon>Bacillota</taxon>
        <taxon>Bacilli</taxon>
        <taxon>Bacillales</taxon>
        <taxon>Sporolactobacillaceae</taxon>
        <taxon>Sporolactobacillus</taxon>
    </lineage>
</organism>
<dbReference type="NCBIfam" id="TIGR00254">
    <property type="entry name" value="GGDEF"/>
    <property type="match status" value="1"/>
</dbReference>
<dbReference type="InterPro" id="IPR043128">
    <property type="entry name" value="Rev_trsase/Diguanyl_cyclase"/>
</dbReference>
<dbReference type="CDD" id="cd01949">
    <property type="entry name" value="GGDEF"/>
    <property type="match status" value="1"/>
</dbReference>
<proteinExistence type="predicted"/>
<dbReference type="FunFam" id="3.20.20.450:FF:000001">
    <property type="entry name" value="Cyclic di-GMP phosphodiesterase yahA"/>
    <property type="match status" value="1"/>
</dbReference>
<dbReference type="EMBL" id="CP159510">
    <property type="protein sequence ID" value="XCJ16846.1"/>
    <property type="molecule type" value="Genomic_DNA"/>
</dbReference>
<dbReference type="Pfam" id="PF00990">
    <property type="entry name" value="GGDEF"/>
    <property type="match status" value="1"/>
</dbReference>
<dbReference type="SUPFAM" id="SSF141868">
    <property type="entry name" value="EAL domain-like"/>
    <property type="match status" value="1"/>
</dbReference>
<reference evidence="5" key="1">
    <citation type="submission" date="2024-06" db="EMBL/GenBank/DDBJ databases">
        <authorList>
            <person name="Fan A."/>
            <person name="Zhang F.Y."/>
            <person name="Zhang L."/>
        </authorList>
    </citation>
    <scope>NUCLEOTIDE SEQUENCE</scope>
    <source>
        <strain evidence="5">Y61</strain>
    </source>
</reference>
<dbReference type="InterPro" id="IPR035919">
    <property type="entry name" value="EAL_sf"/>
</dbReference>
<dbReference type="PROSITE" id="PS50887">
    <property type="entry name" value="GGDEF"/>
    <property type="match status" value="1"/>
</dbReference>
<dbReference type="SMART" id="SM00052">
    <property type="entry name" value="EAL"/>
    <property type="match status" value="1"/>
</dbReference>
<dbReference type="SUPFAM" id="SSF46458">
    <property type="entry name" value="Globin-like"/>
    <property type="match status" value="1"/>
</dbReference>
<dbReference type="InterPro" id="IPR050706">
    <property type="entry name" value="Cyclic-di-GMP_PDE-like"/>
</dbReference>
<dbReference type="InterPro" id="IPR000160">
    <property type="entry name" value="GGDEF_dom"/>
</dbReference>
<sequence>MKKAMERWKSELKKVDVHIDTDDERLQVQIKLIGLTALDLRILKWAQPGMKVCFGQIMDDFMRMIEAFPELKSREEPGASKILKQLFYDQLIFVFSGQIDRSVVQICRRKASILFAHKMTPSYYLACLSHLRHLTAEAAFRKWKTVFQLTQILTSMDKMMSFEQQLVIEAYQAYVREAENQKEKAMRYKAYHDTLTGLPNRRSADEAIRITLDSARRNSRTCALFTINIDRFKMVNEVYGRHCGDLFLQTAARRLQQAIKSYDTKLFRINSDEFCVLLRDDLSRETLAALASRMVAISGQAYMIKGRKIFATVSVGIACYPRDGENDLHLRTSAEAALREAKQGKTGFFFYNNELHNRQLQKVGIENDLHSALHKNQFLLYYQPQIRSGDRKVIGTEALIRWSHPQCGLVSPNGFIPVAEETGQIREIGNWVIQEACRQMKAWQDAGSCKIPVSVNLSFSQFHDDQLPEYIRHVLQANGLEPQYLILEITESMMAEDFRHSARMLREIKDMGIKVSVDDFGTGYSSLSYLKHLPVDRIKIDRSFVTDIAQNKRDKAIVAAIVDLAEHLLIEVIAEGIENEEQLHAVEQCRCRAIQGFYYSRPLSCGDFQRYMMTGGGEIS</sequence>
<dbReference type="PANTHER" id="PTHR33121:SF70">
    <property type="entry name" value="SIGNALING PROTEIN YKOW"/>
    <property type="match status" value="1"/>
</dbReference>